<dbReference type="PATRIC" id="fig|1335757.3.peg.995"/>
<dbReference type="OrthoDB" id="9792284at2"/>
<dbReference type="Pfam" id="PF01965">
    <property type="entry name" value="DJ-1_PfpI"/>
    <property type="match status" value="1"/>
</dbReference>
<dbReference type="HOGENOM" id="CLU_070319_2_0_6"/>
<dbReference type="AlphaFoldDB" id="U5T6Z2"/>
<dbReference type="Gene3D" id="3.40.50.880">
    <property type="match status" value="1"/>
</dbReference>
<evidence type="ECO:0000256" key="2">
    <source>
        <dbReference type="ARBA" id="ARBA00023239"/>
    </source>
</evidence>
<gene>
    <name evidence="5" type="ORF">SPICUR_05105</name>
</gene>
<evidence type="ECO:0000313" key="6">
    <source>
        <dbReference type="Proteomes" id="UP000017640"/>
    </source>
</evidence>
<dbReference type="KEGG" id="spiu:SPICUR_05105"/>
<dbReference type="EMBL" id="CP005990">
    <property type="protein sequence ID" value="AGY91997.1"/>
    <property type="molecule type" value="Genomic_DNA"/>
</dbReference>
<keyword evidence="1" id="KW-0346">Stress response</keyword>
<dbReference type="RefSeq" id="WP_023366717.1">
    <property type="nucleotide sequence ID" value="NC_022664.1"/>
</dbReference>
<sequence length="219" mass="23586">MSRILFILTNHDRMLNGEPTGVWLEEFAVPYQMLREAGHDVSVASVAGGQVPIDPNSAVDDDQAKAWQDAIEQLESTPAFDTLDTDRFDAVYMPGGHGTVFDMPYNGKLHALLFSFADTDRIIASVCHAPAVFGGMRRDDGTPFIAGRHVAGFTDSEERAAGGEEKVPFLLESRLKALGAQHEGAEDWHPLAVQDGKLITGQNPQSSAAVAEKLIAALG</sequence>
<evidence type="ECO:0000313" key="5">
    <source>
        <dbReference type="EMBL" id="AGY91997.1"/>
    </source>
</evidence>
<dbReference type="GO" id="GO:0019243">
    <property type="term" value="P:methylglyoxal catabolic process to D-lactate via S-lactoyl-glutathione"/>
    <property type="evidence" value="ECO:0007669"/>
    <property type="project" value="TreeGrafter"/>
</dbReference>
<name>U5T6Z2_9GAMM</name>
<organism evidence="5 6">
    <name type="scientific">Spiribacter curvatus</name>
    <dbReference type="NCBI Taxonomy" id="1335757"/>
    <lineage>
        <taxon>Bacteria</taxon>
        <taxon>Pseudomonadati</taxon>
        <taxon>Pseudomonadota</taxon>
        <taxon>Gammaproteobacteria</taxon>
        <taxon>Chromatiales</taxon>
        <taxon>Ectothiorhodospiraceae</taxon>
        <taxon>Spiribacter</taxon>
    </lineage>
</organism>
<dbReference type="PANTHER" id="PTHR48094:SF11">
    <property type="entry name" value="GLUTATHIONE-INDEPENDENT GLYOXALASE HSP31-RELATED"/>
    <property type="match status" value="1"/>
</dbReference>
<dbReference type="GO" id="GO:0019172">
    <property type="term" value="F:glyoxalase III activity"/>
    <property type="evidence" value="ECO:0007669"/>
    <property type="project" value="TreeGrafter"/>
</dbReference>
<dbReference type="InterPro" id="IPR050325">
    <property type="entry name" value="Prot/Nucl_acid_deglycase"/>
</dbReference>
<reference evidence="5 6" key="1">
    <citation type="journal article" date="2013" name="BMC Genomics">
        <title>Genomes of "Spiribacter", a streamlined, successful halophilic bacterium.</title>
        <authorList>
            <person name="Lopez-Perez M."/>
            <person name="Ghai R."/>
            <person name="Leon M.J."/>
            <person name="Rodriguez-Olmos A."/>
            <person name="Copa-Patino J.L."/>
            <person name="Soliveri J."/>
            <person name="Sanchez-Porro C."/>
            <person name="Ventosa A."/>
            <person name="Rodriguez-Valera F."/>
        </authorList>
    </citation>
    <scope>NUCLEOTIDE SEQUENCE [LARGE SCALE GENOMIC DNA]</scope>
    <source>
        <strain evidence="5 6">UAH-SP71</strain>
    </source>
</reference>
<dbReference type="SUPFAM" id="SSF52317">
    <property type="entry name" value="Class I glutamine amidotransferase-like"/>
    <property type="match status" value="1"/>
</dbReference>
<dbReference type="eggNOG" id="COG0693">
    <property type="taxonomic scope" value="Bacteria"/>
</dbReference>
<accession>U5T6Z2</accession>
<comment type="similarity">
    <text evidence="3">Belongs to the peptidase C56 family. HSP31-like subfamily.</text>
</comment>
<feature type="domain" description="DJ-1/PfpI" evidence="4">
    <location>
        <begin position="25"/>
        <end position="216"/>
    </location>
</feature>
<evidence type="ECO:0000256" key="3">
    <source>
        <dbReference type="ARBA" id="ARBA00038493"/>
    </source>
</evidence>
<dbReference type="STRING" id="1335757.SPICUR_05105"/>
<protein>
    <recommendedName>
        <fullName evidence="4">DJ-1/PfpI domain-containing protein</fullName>
    </recommendedName>
</protein>
<dbReference type="CDD" id="cd03141">
    <property type="entry name" value="GATase1_Hsp31_like"/>
    <property type="match status" value="1"/>
</dbReference>
<dbReference type="InterPro" id="IPR029062">
    <property type="entry name" value="Class_I_gatase-like"/>
</dbReference>
<dbReference type="PANTHER" id="PTHR48094">
    <property type="entry name" value="PROTEIN/NUCLEIC ACID DEGLYCASE DJ-1-RELATED"/>
    <property type="match status" value="1"/>
</dbReference>
<evidence type="ECO:0000256" key="1">
    <source>
        <dbReference type="ARBA" id="ARBA00023016"/>
    </source>
</evidence>
<dbReference type="GO" id="GO:0005737">
    <property type="term" value="C:cytoplasm"/>
    <property type="evidence" value="ECO:0007669"/>
    <property type="project" value="TreeGrafter"/>
</dbReference>
<keyword evidence="2" id="KW-0456">Lyase</keyword>
<evidence type="ECO:0000259" key="4">
    <source>
        <dbReference type="Pfam" id="PF01965"/>
    </source>
</evidence>
<dbReference type="Proteomes" id="UP000017640">
    <property type="component" value="Chromosome"/>
</dbReference>
<proteinExistence type="inferred from homology"/>
<keyword evidence="6" id="KW-1185">Reference proteome</keyword>
<dbReference type="InterPro" id="IPR002818">
    <property type="entry name" value="DJ-1/PfpI"/>
</dbReference>